<gene>
    <name evidence="2" type="ORF">BJ554DRAFT_5209</name>
</gene>
<sequence>MRKGRNQTHVLLAPHRCRGRALRHPPRESGTLCDDSELRLRDSETSGGNIPKISRLQRFARRHDVCGKHTAVDFHVGDGLPLVYRNEPPAVTFPAADVDNELLPADFLRKPSQSVEREFFRRKQPRGHDHLKGTGGTGTSFYRGVPAPRIVHEGTSPARECAPCRLVVPSAQLDQVAAGEPVPTVEVRVVLRRERRNEVRGARGVSREGAAHDLLYLALVQVDAGAEAGPFAGGRGQAFEKMDVDSGNPT</sequence>
<reference evidence="2 3" key="1">
    <citation type="journal article" name="Sci. Rep.">
        <title>Genome-scale phylogenetic analyses confirm Olpidium as the closest living zoosporic fungus to the non-flagellated, terrestrial fungi.</title>
        <authorList>
            <person name="Chang Y."/>
            <person name="Rochon D."/>
            <person name="Sekimoto S."/>
            <person name="Wang Y."/>
            <person name="Chovatia M."/>
            <person name="Sandor L."/>
            <person name="Salamov A."/>
            <person name="Grigoriev I.V."/>
            <person name="Stajich J.E."/>
            <person name="Spatafora J.W."/>
        </authorList>
    </citation>
    <scope>NUCLEOTIDE SEQUENCE [LARGE SCALE GENOMIC DNA]</scope>
    <source>
        <strain evidence="2">S191</strain>
    </source>
</reference>
<keyword evidence="3" id="KW-1185">Reference proteome</keyword>
<proteinExistence type="predicted"/>
<name>A0A8H7ZLN2_9FUNG</name>
<accession>A0A8H7ZLN2</accession>
<evidence type="ECO:0000256" key="1">
    <source>
        <dbReference type="SAM" id="MobiDB-lite"/>
    </source>
</evidence>
<comment type="caution">
    <text evidence="2">The sequence shown here is derived from an EMBL/GenBank/DDBJ whole genome shotgun (WGS) entry which is preliminary data.</text>
</comment>
<evidence type="ECO:0000313" key="2">
    <source>
        <dbReference type="EMBL" id="KAG5455389.1"/>
    </source>
</evidence>
<organism evidence="2 3">
    <name type="scientific">Olpidium bornovanus</name>
    <dbReference type="NCBI Taxonomy" id="278681"/>
    <lineage>
        <taxon>Eukaryota</taxon>
        <taxon>Fungi</taxon>
        <taxon>Fungi incertae sedis</taxon>
        <taxon>Olpidiomycota</taxon>
        <taxon>Olpidiomycotina</taxon>
        <taxon>Olpidiomycetes</taxon>
        <taxon>Olpidiales</taxon>
        <taxon>Olpidiaceae</taxon>
        <taxon>Olpidium</taxon>
    </lineage>
</organism>
<evidence type="ECO:0000313" key="3">
    <source>
        <dbReference type="Proteomes" id="UP000673691"/>
    </source>
</evidence>
<dbReference type="AlphaFoldDB" id="A0A8H7ZLN2"/>
<feature type="region of interest" description="Disordered" evidence="1">
    <location>
        <begin position="125"/>
        <end position="144"/>
    </location>
</feature>
<dbReference type="Proteomes" id="UP000673691">
    <property type="component" value="Unassembled WGS sequence"/>
</dbReference>
<protein>
    <submittedName>
        <fullName evidence="2">Uncharacterized protein</fullName>
    </submittedName>
</protein>
<dbReference type="EMBL" id="JAEFCI010013454">
    <property type="protein sequence ID" value="KAG5455389.1"/>
    <property type="molecule type" value="Genomic_DNA"/>
</dbReference>